<reference evidence="1 2" key="1">
    <citation type="journal article" date="2018" name="Environ. Microbiol.">
        <title>Isolation and genomic characterization of Novimethylophilus kurashikiensis gen. nov. sp. nov., a new lanthanide-dependent methylotrophic species of Methylophilaceae.</title>
        <authorList>
            <person name="Lv H."/>
            <person name="Sahin N."/>
            <person name="Tani A."/>
        </authorList>
    </citation>
    <scope>NUCLEOTIDE SEQUENCE [LARGE SCALE GENOMIC DNA]</scope>
    <source>
        <strain evidence="1 2">La2-4</strain>
    </source>
</reference>
<dbReference type="AlphaFoldDB" id="A0A2R5FE25"/>
<evidence type="ECO:0000313" key="1">
    <source>
        <dbReference type="EMBL" id="GBG14821.1"/>
    </source>
</evidence>
<gene>
    <name evidence="1" type="ORF">NMK_2422</name>
</gene>
<dbReference type="EMBL" id="BDOQ01000010">
    <property type="protein sequence ID" value="GBG14821.1"/>
    <property type="molecule type" value="Genomic_DNA"/>
</dbReference>
<name>A0A2R5FE25_9PROT</name>
<dbReference type="OrthoDB" id="9981349at2"/>
<proteinExistence type="predicted"/>
<evidence type="ECO:0000313" key="2">
    <source>
        <dbReference type="Proteomes" id="UP000245081"/>
    </source>
</evidence>
<keyword evidence="2" id="KW-1185">Reference proteome</keyword>
<dbReference type="RefSeq" id="WP_109016006.1">
    <property type="nucleotide sequence ID" value="NZ_BDOQ01000010.1"/>
</dbReference>
<protein>
    <submittedName>
        <fullName evidence="1">Endoribonuclease YbeY</fullName>
    </submittedName>
</protein>
<dbReference type="Proteomes" id="UP000245081">
    <property type="component" value="Unassembled WGS sequence"/>
</dbReference>
<sequence length="72" mass="7862">MSKSERNARAIAELQSLLQKAERLVGAVDLSQETTMADTTLNLLSKNVDNDKLSDAEFRELVRTSLKVAGVA</sequence>
<comment type="caution">
    <text evidence="1">The sequence shown here is derived from an EMBL/GenBank/DDBJ whole genome shotgun (WGS) entry which is preliminary data.</text>
</comment>
<accession>A0A2R5FE25</accession>
<organism evidence="1 2">
    <name type="scientific">Novimethylophilus kurashikiensis</name>
    <dbReference type="NCBI Taxonomy" id="1825523"/>
    <lineage>
        <taxon>Bacteria</taxon>
        <taxon>Pseudomonadati</taxon>
        <taxon>Pseudomonadota</taxon>
        <taxon>Betaproteobacteria</taxon>
        <taxon>Nitrosomonadales</taxon>
        <taxon>Methylophilaceae</taxon>
        <taxon>Novimethylophilus</taxon>
    </lineage>
</organism>